<comment type="caution">
    <text evidence="1">The sequence shown here is derived from an EMBL/GenBank/DDBJ whole genome shotgun (WGS) entry which is preliminary data.</text>
</comment>
<protein>
    <recommendedName>
        <fullName evidence="3">YCII-related domain-containing protein</fullName>
    </recommendedName>
</protein>
<evidence type="ECO:0000313" key="1">
    <source>
        <dbReference type="EMBL" id="MBB4051867.1"/>
    </source>
</evidence>
<dbReference type="EMBL" id="JACIEW010000003">
    <property type="protein sequence ID" value="MBB4051867.1"/>
    <property type="molecule type" value="Genomic_DNA"/>
</dbReference>
<dbReference type="RefSeq" id="WP_183310604.1">
    <property type="nucleotide sequence ID" value="NZ_JACIEW010000003.1"/>
</dbReference>
<reference evidence="1 2" key="1">
    <citation type="submission" date="2020-08" db="EMBL/GenBank/DDBJ databases">
        <title>Genomic Encyclopedia of Type Strains, Phase IV (KMG-IV): sequencing the most valuable type-strain genomes for metagenomic binning, comparative biology and taxonomic classification.</title>
        <authorList>
            <person name="Goeker M."/>
        </authorList>
    </citation>
    <scope>NUCLEOTIDE SEQUENCE [LARGE SCALE GENOMIC DNA]</scope>
    <source>
        <strain evidence="1 2">DSM 23447</strain>
    </source>
</reference>
<sequence>MPRFLALYMGTQNSEVQKAWDSLPEAEKAERSQRAMTEWGQWAERHSHVIVDIGAPLGKTLLASPEGVTPARNPITAYVIVEAETHEEAAQMFKDHPHFAIFPGTGVKIMPCLPMPSL</sequence>
<dbReference type="AlphaFoldDB" id="A0A7W6NBB8"/>
<dbReference type="Proteomes" id="UP000547011">
    <property type="component" value="Unassembled WGS sequence"/>
</dbReference>
<gene>
    <name evidence="1" type="ORF">GGR20_001509</name>
</gene>
<keyword evidence="2" id="KW-1185">Reference proteome</keyword>
<accession>A0A7W6NBB8</accession>
<evidence type="ECO:0000313" key="2">
    <source>
        <dbReference type="Proteomes" id="UP000547011"/>
    </source>
</evidence>
<evidence type="ECO:0008006" key="3">
    <source>
        <dbReference type="Google" id="ProtNLM"/>
    </source>
</evidence>
<proteinExistence type="predicted"/>
<organism evidence="1 2">
    <name type="scientific">Devosia subaequoris</name>
    <dbReference type="NCBI Taxonomy" id="395930"/>
    <lineage>
        <taxon>Bacteria</taxon>
        <taxon>Pseudomonadati</taxon>
        <taxon>Pseudomonadota</taxon>
        <taxon>Alphaproteobacteria</taxon>
        <taxon>Hyphomicrobiales</taxon>
        <taxon>Devosiaceae</taxon>
        <taxon>Devosia</taxon>
    </lineage>
</organism>
<name>A0A7W6NBB8_9HYPH</name>